<protein>
    <submittedName>
        <fullName evidence="9">Beta-xylosidase</fullName>
    </submittedName>
</protein>
<dbReference type="SUPFAM" id="SSF75005">
    <property type="entry name" value="Arabinanase/levansucrase/invertase"/>
    <property type="match status" value="1"/>
</dbReference>
<feature type="chain" id="PRO_5032445278" evidence="8">
    <location>
        <begin position="19"/>
        <end position="360"/>
    </location>
</feature>
<keyword evidence="3 7" id="KW-0378">Hydrolase</keyword>
<keyword evidence="2" id="KW-0858">Xylan degradation</keyword>
<accession>A0A840V3D2</accession>
<dbReference type="RefSeq" id="WP_246418118.1">
    <property type="nucleotide sequence ID" value="NZ_JACHFD010000016.1"/>
</dbReference>
<feature type="signal peptide" evidence="8">
    <location>
        <begin position="1"/>
        <end position="18"/>
    </location>
</feature>
<reference evidence="9 10" key="1">
    <citation type="submission" date="2020-08" db="EMBL/GenBank/DDBJ databases">
        <title>Genomic Encyclopedia of Type Strains, Phase IV (KMG-IV): sequencing the most valuable type-strain genomes for metagenomic binning, comparative biology and taxonomic classification.</title>
        <authorList>
            <person name="Goeker M."/>
        </authorList>
    </citation>
    <scope>NUCLEOTIDE SEQUENCE [LARGE SCALE GENOMIC DNA]</scope>
    <source>
        <strain evidence="9 10">YC6886</strain>
    </source>
</reference>
<comment type="similarity">
    <text evidence="1 7">Belongs to the glycosyl hydrolase 43 family.</text>
</comment>
<dbReference type="CDD" id="cd18827">
    <property type="entry name" value="GH43_XlnD-like"/>
    <property type="match status" value="1"/>
</dbReference>
<dbReference type="Pfam" id="PF04616">
    <property type="entry name" value="Glyco_hydro_43"/>
    <property type="match status" value="1"/>
</dbReference>
<comment type="caution">
    <text evidence="9">The sequence shown here is derived from an EMBL/GenBank/DDBJ whole genome shotgun (WGS) entry which is preliminary data.</text>
</comment>
<dbReference type="Gene3D" id="2.115.10.20">
    <property type="entry name" value="Glycosyl hydrolase domain, family 43"/>
    <property type="match status" value="1"/>
</dbReference>
<keyword evidence="2" id="KW-0624">Polysaccharide degradation</keyword>
<evidence type="ECO:0000256" key="1">
    <source>
        <dbReference type="ARBA" id="ARBA00009865"/>
    </source>
</evidence>
<dbReference type="PANTHER" id="PTHR43772">
    <property type="entry name" value="ENDO-1,4-BETA-XYLANASE"/>
    <property type="match status" value="1"/>
</dbReference>
<dbReference type="GO" id="GO:0004553">
    <property type="term" value="F:hydrolase activity, hydrolyzing O-glycosyl compounds"/>
    <property type="evidence" value="ECO:0007669"/>
    <property type="project" value="InterPro"/>
</dbReference>
<keyword evidence="10" id="KW-1185">Reference proteome</keyword>
<evidence type="ECO:0000313" key="10">
    <source>
        <dbReference type="Proteomes" id="UP000557717"/>
    </source>
</evidence>
<dbReference type="InterPro" id="IPR006710">
    <property type="entry name" value="Glyco_hydro_43"/>
</dbReference>
<evidence type="ECO:0000256" key="3">
    <source>
        <dbReference type="ARBA" id="ARBA00022801"/>
    </source>
</evidence>
<dbReference type="EMBL" id="JACHFD010000016">
    <property type="protein sequence ID" value="MBB5352807.1"/>
    <property type="molecule type" value="Genomic_DNA"/>
</dbReference>
<gene>
    <name evidence="9" type="ORF">HNR46_003055</name>
</gene>
<dbReference type="GO" id="GO:0045493">
    <property type="term" value="P:xylan catabolic process"/>
    <property type="evidence" value="ECO:0007669"/>
    <property type="project" value="UniProtKB-KW"/>
</dbReference>
<name>A0A840V3D2_9BACT</name>
<evidence type="ECO:0000256" key="2">
    <source>
        <dbReference type="ARBA" id="ARBA00022651"/>
    </source>
</evidence>
<organism evidence="9 10">
    <name type="scientific">Haloferula luteola</name>
    <dbReference type="NCBI Taxonomy" id="595692"/>
    <lineage>
        <taxon>Bacteria</taxon>
        <taxon>Pseudomonadati</taxon>
        <taxon>Verrucomicrobiota</taxon>
        <taxon>Verrucomicrobiia</taxon>
        <taxon>Verrucomicrobiales</taxon>
        <taxon>Verrucomicrobiaceae</taxon>
        <taxon>Haloferula</taxon>
    </lineage>
</organism>
<sequence length="360" mass="39862">MKRRTTLLILAMTLSSHATPSSHVDVSEGATLAGNGSIDGTLTVHGTLAPGPSADSAFSGNPILPGWTADPEGIIFGDRYWIYPTYSAPYEEQLHFDAYSSSDLVTWTPHPRVLETKHISWAHRALWAPSIIEKDQRYYLIFSANDIQNDAQLGGIGVAVADCPEGPFQDLIGRPLVDQFHHGAQPIDAFVFRDEDGSHYLIYGGWGHCNITRLSDDFKRVLPMEEGGETFVSITPEGYVEGPFMFRRGGKYYFMWSEGGWTGPNYRVAYAISDAITGPWTRLDTILQQDASVATGAGHHSVIHSPNSDRYFIVYHRRPLGETDGNHRVTCIDEMHFDEEGHILPVTLTFKGVQAAPLQP</sequence>
<evidence type="ECO:0000256" key="6">
    <source>
        <dbReference type="PIRSR" id="PIRSR606710-2"/>
    </source>
</evidence>
<evidence type="ECO:0000256" key="4">
    <source>
        <dbReference type="ARBA" id="ARBA00023277"/>
    </source>
</evidence>
<evidence type="ECO:0000256" key="8">
    <source>
        <dbReference type="SAM" id="SignalP"/>
    </source>
</evidence>
<dbReference type="Proteomes" id="UP000557717">
    <property type="component" value="Unassembled WGS sequence"/>
</dbReference>
<dbReference type="InterPro" id="IPR052176">
    <property type="entry name" value="Glycosyl_Hydrlase_43_Enz"/>
</dbReference>
<proteinExistence type="inferred from homology"/>
<keyword evidence="4" id="KW-0119">Carbohydrate metabolism</keyword>
<keyword evidence="5 7" id="KW-0326">Glycosidase</keyword>
<dbReference type="PANTHER" id="PTHR43772:SF2">
    <property type="entry name" value="PUTATIVE (AFU_ORTHOLOGUE AFUA_2G04480)-RELATED"/>
    <property type="match status" value="1"/>
</dbReference>
<dbReference type="InterPro" id="IPR023296">
    <property type="entry name" value="Glyco_hydro_beta-prop_sf"/>
</dbReference>
<dbReference type="AlphaFoldDB" id="A0A840V3D2"/>
<evidence type="ECO:0000256" key="5">
    <source>
        <dbReference type="ARBA" id="ARBA00023295"/>
    </source>
</evidence>
<evidence type="ECO:0000313" key="9">
    <source>
        <dbReference type="EMBL" id="MBB5352807.1"/>
    </source>
</evidence>
<keyword evidence="8" id="KW-0732">Signal</keyword>
<feature type="site" description="Important for catalytic activity, responsible for pKa modulation of the active site Glu and correct orientation of both the proton donor and substrate" evidence="6">
    <location>
        <position position="188"/>
    </location>
</feature>
<evidence type="ECO:0000256" key="7">
    <source>
        <dbReference type="RuleBase" id="RU361187"/>
    </source>
</evidence>